<name>A0A8J2RLN9_9CRUS</name>
<proteinExistence type="predicted"/>
<dbReference type="AlphaFoldDB" id="A0A8J2RLN9"/>
<dbReference type="OrthoDB" id="6337224at2759"/>
<comment type="caution">
    <text evidence="1">The sequence shown here is derived from an EMBL/GenBank/DDBJ whole genome shotgun (WGS) entry which is preliminary data.</text>
</comment>
<sequence>MSWPKSDPIKTIGDFPFPWLRLPEELDRQLDRYLIAIRQKRDATGVVCLAIALQLMDNQEKFSTLSIRPDSPAHPQFKIPAFGFAPEITVAFDADAIEAIPAVYGVAQKHFYSMVLQAYPVAWKWIVQLTACSQVHPLKALDVANYFKQFPDFMRITSFNGWEVDGASVLPYVKFTAPGIKWPQSDRSQKLVANDEIRATFLSDSFFVKHYTTFSPTAEICRQLIDGLGSHVNKFEIDEEMIEAVDQSLAHYWDREFNAKISVKLIAMAALYAQFHGRDFASWTEGRRALSETNPILIDIWRGMFEIY</sequence>
<evidence type="ECO:0000313" key="2">
    <source>
        <dbReference type="Proteomes" id="UP000789390"/>
    </source>
</evidence>
<gene>
    <name evidence="1" type="ORF">DGAL_LOCUS10051</name>
</gene>
<keyword evidence="2" id="KW-1185">Reference proteome</keyword>
<dbReference type="EMBL" id="CAKKLH010000235">
    <property type="protein sequence ID" value="CAH0106887.1"/>
    <property type="molecule type" value="Genomic_DNA"/>
</dbReference>
<accession>A0A8J2RLN9</accession>
<protein>
    <submittedName>
        <fullName evidence="1">Uncharacterized protein</fullName>
    </submittedName>
</protein>
<evidence type="ECO:0000313" key="1">
    <source>
        <dbReference type="EMBL" id="CAH0106887.1"/>
    </source>
</evidence>
<organism evidence="1 2">
    <name type="scientific">Daphnia galeata</name>
    <dbReference type="NCBI Taxonomy" id="27404"/>
    <lineage>
        <taxon>Eukaryota</taxon>
        <taxon>Metazoa</taxon>
        <taxon>Ecdysozoa</taxon>
        <taxon>Arthropoda</taxon>
        <taxon>Crustacea</taxon>
        <taxon>Branchiopoda</taxon>
        <taxon>Diplostraca</taxon>
        <taxon>Cladocera</taxon>
        <taxon>Anomopoda</taxon>
        <taxon>Daphniidae</taxon>
        <taxon>Daphnia</taxon>
    </lineage>
</organism>
<dbReference type="Proteomes" id="UP000789390">
    <property type="component" value="Unassembled WGS sequence"/>
</dbReference>
<reference evidence="1" key="1">
    <citation type="submission" date="2021-11" db="EMBL/GenBank/DDBJ databases">
        <authorList>
            <person name="Schell T."/>
        </authorList>
    </citation>
    <scope>NUCLEOTIDE SEQUENCE</scope>
    <source>
        <strain evidence="1">M5</strain>
    </source>
</reference>